<dbReference type="PROSITE" id="PS50235">
    <property type="entry name" value="USP_3"/>
    <property type="match status" value="1"/>
</dbReference>
<feature type="domain" description="USP" evidence="9">
    <location>
        <begin position="287"/>
        <end position="888"/>
    </location>
</feature>
<evidence type="ECO:0000256" key="8">
    <source>
        <dbReference type="SAM" id="MobiDB-lite"/>
    </source>
</evidence>
<evidence type="ECO:0000256" key="6">
    <source>
        <dbReference type="ARBA" id="ARBA00022807"/>
    </source>
</evidence>
<dbReference type="InterPro" id="IPR018200">
    <property type="entry name" value="USP_CS"/>
</dbReference>
<dbReference type="AlphaFoldDB" id="A0A7S0XL24"/>
<dbReference type="InterPro" id="IPR038765">
    <property type="entry name" value="Papain-like_cys_pep_sf"/>
</dbReference>
<dbReference type="InterPro" id="IPR050185">
    <property type="entry name" value="Ub_carboxyl-term_hydrolase"/>
</dbReference>
<feature type="region of interest" description="Disordered" evidence="8">
    <location>
        <begin position="631"/>
        <end position="655"/>
    </location>
</feature>
<dbReference type="Gene3D" id="3.30.2230.10">
    <property type="entry name" value="DUSP-like"/>
    <property type="match status" value="1"/>
</dbReference>
<comment type="function">
    <text evidence="7">Recognizes and hydrolyzes the peptide bond at the C-terminal Gly of ubiquitin. Involved in the processing of poly-ubiquitin precursors as well as that of ubiquitinated proteins.</text>
</comment>
<dbReference type="PROSITE" id="PS00972">
    <property type="entry name" value="USP_1"/>
    <property type="match status" value="1"/>
</dbReference>
<evidence type="ECO:0000256" key="4">
    <source>
        <dbReference type="ARBA" id="ARBA00022786"/>
    </source>
</evidence>
<evidence type="ECO:0000259" key="9">
    <source>
        <dbReference type="PROSITE" id="PS50235"/>
    </source>
</evidence>
<name>A0A7S0XL24_9CHLO</name>
<reference evidence="10" key="1">
    <citation type="submission" date="2021-01" db="EMBL/GenBank/DDBJ databases">
        <authorList>
            <person name="Corre E."/>
            <person name="Pelletier E."/>
            <person name="Niang G."/>
            <person name="Scheremetjew M."/>
            <person name="Finn R."/>
            <person name="Kale V."/>
            <person name="Holt S."/>
            <person name="Cochrane G."/>
            <person name="Meng A."/>
            <person name="Brown T."/>
            <person name="Cohen L."/>
        </authorList>
    </citation>
    <scope>NUCLEOTIDE SEQUENCE</scope>
    <source>
        <strain evidence="10">Clade-D-RCC2573</strain>
    </source>
</reference>
<proteinExistence type="inferred from homology"/>
<dbReference type="PROSITE" id="PS00973">
    <property type="entry name" value="USP_2"/>
    <property type="match status" value="1"/>
</dbReference>
<keyword evidence="6 7" id="KW-0788">Thiol protease</keyword>
<dbReference type="PANTHER" id="PTHR21646">
    <property type="entry name" value="UBIQUITIN CARBOXYL-TERMINAL HYDROLASE"/>
    <property type="match status" value="1"/>
</dbReference>
<comment type="catalytic activity">
    <reaction evidence="1 7">
        <text>Thiol-dependent hydrolysis of ester, thioester, amide, peptide and isopeptide bonds formed by the C-terminal Gly of ubiquitin (a 76-residue protein attached to proteins as an intracellular targeting signal).</text>
        <dbReference type="EC" id="3.4.19.12"/>
    </reaction>
</comment>
<dbReference type="SUPFAM" id="SSF143791">
    <property type="entry name" value="DUSP-like"/>
    <property type="match status" value="1"/>
</dbReference>
<dbReference type="Gene3D" id="3.90.70.10">
    <property type="entry name" value="Cysteine proteinases"/>
    <property type="match status" value="2"/>
</dbReference>
<dbReference type="InterPro" id="IPR028889">
    <property type="entry name" value="USP"/>
</dbReference>
<protein>
    <recommendedName>
        <fullName evidence="7">Ubiquitin carboxyl-terminal hydrolase</fullName>
        <ecNumber evidence="7">3.4.19.12</ecNumber>
    </recommendedName>
</protein>
<evidence type="ECO:0000313" key="10">
    <source>
        <dbReference type="EMBL" id="CAD8728766.1"/>
    </source>
</evidence>
<dbReference type="GO" id="GO:0016579">
    <property type="term" value="P:protein deubiquitination"/>
    <property type="evidence" value="ECO:0007669"/>
    <property type="project" value="InterPro"/>
</dbReference>
<keyword evidence="4 7" id="KW-0833">Ubl conjugation pathway</keyword>
<gene>
    <name evidence="10" type="ORF">OMED0936_LOCUS1295</name>
</gene>
<organism evidence="10">
    <name type="scientific">Ostreococcus mediterraneus</name>
    <dbReference type="NCBI Taxonomy" id="1486918"/>
    <lineage>
        <taxon>Eukaryota</taxon>
        <taxon>Viridiplantae</taxon>
        <taxon>Chlorophyta</taxon>
        <taxon>Mamiellophyceae</taxon>
        <taxon>Mamiellales</taxon>
        <taxon>Bathycoccaceae</taxon>
        <taxon>Ostreococcus</taxon>
    </lineage>
</organism>
<dbReference type="SUPFAM" id="SSF54001">
    <property type="entry name" value="Cysteine proteinases"/>
    <property type="match status" value="1"/>
</dbReference>
<comment type="similarity">
    <text evidence="2 7">Belongs to the peptidase C19 family.</text>
</comment>
<sequence>MMDTEDATRLAHACSRVRALEAMPLEEGEDVALLPQCWWSTCASAFEDASQSEDAVRDAVRGLEMIDMCALMHDGDGDGDTEVCVRGAGSWATRARDGLRERVDYAIVKRETFERLVDVVGMTDGSKAIIRTSVSIAGTILVEVYGERFSIHFGELEPKTIELSRAASARELLDACRDAYGEALRDAQDSDLRVVDYYSEARGELLTTDLTKKLDALHLVPNQALLVERKVGEYWPEEQSFIALPAGDDDMVNAYDADSLEIDVSLTPKNDVSTCQAAAKVGTRGKAGLSNLGNTCFMNSALQCLSHSSLLTEYFLSDKYLTDINTDNPIGMGGELATEYANLTGALWRDGALTVTPRKFKSSLARFAPQFSGYSQQDAQELLAFLLDGLHEDLNRVKKKPYVEERDSHGRTDADIADESWEAHTARNNSCIVDTFQGQYRSTLVCPTCGNKSVKFDPFMYLSIPLPTSRERMIKVTLVTYGEHVSAVTFGLKVPKTGDIATLTLALCEIADIDTMYERIVMLEVYNHRIDKVFTNMNMSLSLISDRDVLYAHRLPALSDTAPTMDTVLVHRRSGSQTKSPYAQVSSVPGTVVKFGFPWIVPVSSAEGETPGAKHAEFLERTVEKYAETYMRPAPGTPHSPSASAEPDERRPSAEPDARLFKLKYTNHNASATFEEYGSEASVSDSHVSSNTLSAMHVIAIDWSSKALTNTYDEDLFDVTVEHSSVKTNEISEAEQGTPLTSCIETFTQEEPLGKDDMWYCKQCETHVEALKKLDLYRLPPILVMHLKRFNYSRLWRDKISTLVDFPLANLDMTPYVLPHAPRTEAPIYDLYAVVNHFGSMGGGHYTAYTQHAEEGTWHLYDDSHCTPVDPEAALHNAAAYVLFYKRRDVPITRPMSRAGSLMNFMNADTGMGE</sequence>
<dbReference type="InterPro" id="IPR001394">
    <property type="entry name" value="Peptidase_C19_UCH"/>
</dbReference>
<evidence type="ECO:0000256" key="1">
    <source>
        <dbReference type="ARBA" id="ARBA00000707"/>
    </source>
</evidence>
<dbReference type="EC" id="3.4.19.12" evidence="7"/>
<dbReference type="GO" id="GO:0004843">
    <property type="term" value="F:cysteine-type deubiquitinase activity"/>
    <property type="evidence" value="ECO:0007669"/>
    <property type="project" value="UniProtKB-UniRule"/>
</dbReference>
<dbReference type="EMBL" id="HBFF01001627">
    <property type="protein sequence ID" value="CAD8728766.1"/>
    <property type="molecule type" value="Transcribed_RNA"/>
</dbReference>
<dbReference type="InterPro" id="IPR035927">
    <property type="entry name" value="DUSP-like_sf"/>
</dbReference>
<dbReference type="GO" id="GO:0006508">
    <property type="term" value="P:proteolysis"/>
    <property type="evidence" value="ECO:0007669"/>
    <property type="project" value="UniProtKB-KW"/>
</dbReference>
<dbReference type="PANTHER" id="PTHR21646:SF24">
    <property type="entry name" value="UBIQUITIN CARBOXYL-TERMINAL HYDROLASE"/>
    <property type="match status" value="1"/>
</dbReference>
<evidence type="ECO:0000256" key="3">
    <source>
        <dbReference type="ARBA" id="ARBA00022670"/>
    </source>
</evidence>
<evidence type="ECO:0000256" key="5">
    <source>
        <dbReference type="ARBA" id="ARBA00022801"/>
    </source>
</evidence>
<accession>A0A7S0XL24</accession>
<evidence type="ECO:0000256" key="2">
    <source>
        <dbReference type="ARBA" id="ARBA00009085"/>
    </source>
</evidence>
<keyword evidence="3 7" id="KW-0645">Protease</keyword>
<keyword evidence="5 7" id="KW-0378">Hydrolase</keyword>
<evidence type="ECO:0000256" key="7">
    <source>
        <dbReference type="RuleBase" id="RU366025"/>
    </source>
</evidence>
<dbReference type="CDD" id="cd02674">
    <property type="entry name" value="Peptidase_C19R"/>
    <property type="match status" value="1"/>
</dbReference>
<dbReference type="Pfam" id="PF00443">
    <property type="entry name" value="UCH"/>
    <property type="match status" value="1"/>
</dbReference>